<keyword evidence="1" id="KW-0805">Transcription regulation</keyword>
<comment type="caution">
    <text evidence="5">The sequence shown here is derived from an EMBL/GenBank/DDBJ whole genome shotgun (WGS) entry which is preliminary data.</text>
</comment>
<dbReference type="CDD" id="cd06170">
    <property type="entry name" value="LuxR_C_like"/>
    <property type="match status" value="1"/>
</dbReference>
<evidence type="ECO:0000259" key="4">
    <source>
        <dbReference type="PROSITE" id="PS50043"/>
    </source>
</evidence>
<keyword evidence="3" id="KW-0804">Transcription</keyword>
<protein>
    <recommendedName>
        <fullName evidence="4">HTH luxR-type domain-containing protein</fullName>
    </recommendedName>
</protein>
<keyword evidence="2" id="KW-0238">DNA-binding</keyword>
<dbReference type="PRINTS" id="PR00038">
    <property type="entry name" value="HTHLUXR"/>
</dbReference>
<accession>A0A0A0D754</accession>
<evidence type="ECO:0000313" key="6">
    <source>
        <dbReference type="Proteomes" id="UP000029995"/>
    </source>
</evidence>
<dbReference type="SMART" id="SM00421">
    <property type="entry name" value="HTH_LUXR"/>
    <property type="match status" value="1"/>
</dbReference>
<dbReference type="AlphaFoldDB" id="A0A0A0D754"/>
<name>A0A0A0D754_9PROT</name>
<dbReference type="GO" id="GO:0003677">
    <property type="term" value="F:DNA binding"/>
    <property type="evidence" value="ECO:0007669"/>
    <property type="project" value="UniProtKB-KW"/>
</dbReference>
<dbReference type="SUPFAM" id="SSF46894">
    <property type="entry name" value="C-terminal effector domain of the bipartite response regulators"/>
    <property type="match status" value="1"/>
</dbReference>
<dbReference type="Gene3D" id="1.10.10.10">
    <property type="entry name" value="Winged helix-like DNA-binding domain superfamily/Winged helix DNA-binding domain"/>
    <property type="match status" value="1"/>
</dbReference>
<proteinExistence type="predicted"/>
<evidence type="ECO:0000256" key="1">
    <source>
        <dbReference type="ARBA" id="ARBA00023015"/>
    </source>
</evidence>
<organism evidence="5 6">
    <name type="scientific">Inquilinus limosus MP06</name>
    <dbReference type="NCBI Taxonomy" id="1398085"/>
    <lineage>
        <taxon>Bacteria</taxon>
        <taxon>Pseudomonadati</taxon>
        <taxon>Pseudomonadota</taxon>
        <taxon>Alphaproteobacteria</taxon>
        <taxon>Rhodospirillales</taxon>
        <taxon>Rhodospirillaceae</taxon>
        <taxon>Inquilinus</taxon>
    </lineage>
</organism>
<dbReference type="InterPro" id="IPR036388">
    <property type="entry name" value="WH-like_DNA-bd_sf"/>
</dbReference>
<evidence type="ECO:0000313" key="5">
    <source>
        <dbReference type="EMBL" id="KGM34501.1"/>
    </source>
</evidence>
<dbReference type="PROSITE" id="PS50043">
    <property type="entry name" value="HTH_LUXR_2"/>
    <property type="match status" value="1"/>
</dbReference>
<dbReference type="InterPro" id="IPR000792">
    <property type="entry name" value="Tscrpt_reg_LuxR_C"/>
</dbReference>
<evidence type="ECO:0000256" key="3">
    <source>
        <dbReference type="ARBA" id="ARBA00023163"/>
    </source>
</evidence>
<dbReference type="PANTHER" id="PTHR44688">
    <property type="entry name" value="DNA-BINDING TRANSCRIPTIONAL ACTIVATOR DEVR_DOSR"/>
    <property type="match status" value="1"/>
</dbReference>
<dbReference type="Proteomes" id="UP000029995">
    <property type="component" value="Unassembled WGS sequence"/>
</dbReference>
<dbReference type="GO" id="GO:0006355">
    <property type="term" value="P:regulation of DNA-templated transcription"/>
    <property type="evidence" value="ECO:0007669"/>
    <property type="project" value="InterPro"/>
</dbReference>
<gene>
    <name evidence="5" type="ORF">P409_09825</name>
</gene>
<sequence>MEFAAWNAGLAAAMAAVGTAAFPDRLGGALAALVPFDMLNGFAYRGDAPPLDLHNRQAPDLAAVIVDGYIAGAYLLDPFFGAVRAGTADRFLVMADLAPDRFAQSEYYKRHYIRTRILDEVGYVLDLGQGVTGVLSVTRRRGHARFGRAEIARLRDAAPMVCALCERHWAGFGAVPEPAGTGDLVTRIVDLGGGRLTRREAEIVGLILKGHSTPSICALLELGQETVKTHRKSIHRKLGIASQAELFARFTAFLAAPSG</sequence>
<reference evidence="5 6" key="1">
    <citation type="submission" date="2014-01" db="EMBL/GenBank/DDBJ databases">
        <title>Genome sequence determination for a cystic fibrosis isolate, Inquilinus limosus.</title>
        <authorList>
            <person name="Pino M."/>
            <person name="Di Conza J."/>
            <person name="Gutkind G."/>
        </authorList>
    </citation>
    <scope>NUCLEOTIDE SEQUENCE [LARGE SCALE GENOMIC DNA]</scope>
    <source>
        <strain evidence="5 6">MP06</strain>
    </source>
</reference>
<dbReference type="OrthoDB" id="343383at2"/>
<dbReference type="RefSeq" id="WP_034834891.1">
    <property type="nucleotide sequence ID" value="NZ_JANX01000088.1"/>
</dbReference>
<dbReference type="Pfam" id="PF00196">
    <property type="entry name" value="GerE"/>
    <property type="match status" value="1"/>
</dbReference>
<dbReference type="PANTHER" id="PTHR44688:SF16">
    <property type="entry name" value="DNA-BINDING TRANSCRIPTIONAL ACTIVATOR DEVR_DOSR"/>
    <property type="match status" value="1"/>
</dbReference>
<dbReference type="EMBL" id="JANX01000088">
    <property type="protein sequence ID" value="KGM34501.1"/>
    <property type="molecule type" value="Genomic_DNA"/>
</dbReference>
<dbReference type="InterPro" id="IPR016032">
    <property type="entry name" value="Sig_transdc_resp-reg_C-effctor"/>
</dbReference>
<evidence type="ECO:0000256" key="2">
    <source>
        <dbReference type="ARBA" id="ARBA00023125"/>
    </source>
</evidence>
<feature type="domain" description="HTH luxR-type" evidence="4">
    <location>
        <begin position="189"/>
        <end position="254"/>
    </location>
</feature>